<keyword evidence="1" id="KW-0472">Membrane</keyword>
<dbReference type="Pfam" id="PF02247">
    <property type="entry name" value="Como_LCP"/>
    <property type="match status" value="1"/>
</dbReference>
<feature type="transmembrane region" description="Helical" evidence="1">
    <location>
        <begin position="78"/>
        <end position="101"/>
    </location>
</feature>
<dbReference type="EMBL" id="JN661345">
    <property type="protein sequence ID" value="AEX31023.1"/>
    <property type="molecule type" value="Genomic_RNA"/>
</dbReference>
<reference evidence="2" key="1">
    <citation type="submission" date="2011-08" db="EMBL/GenBank/DDBJ databases">
        <title>Detection of Members of the Secoviridae in the Tallgrass Prairie Preserve, Osage County, Oklahoma USA.</title>
        <authorList>
            <person name="Thapa V."/>
            <person name="Melcher U."/>
            <person name="Wiley G.B."/>
            <person name="Doust A."/>
            <person name="Roe B.A."/>
            <person name="Palmer M.W."/>
            <person name="Roewe K."/>
            <person name="Shen G."/>
            <person name="Roossinck M.J."/>
        </authorList>
    </citation>
    <scope>NUCLEOTIDE SEQUENCE</scope>
</reference>
<name>H2E068_9VIRU</name>
<evidence type="ECO:0000256" key="1">
    <source>
        <dbReference type="SAM" id="Phobius"/>
    </source>
</evidence>
<dbReference type="GO" id="GO:0019028">
    <property type="term" value="C:viral capsid"/>
    <property type="evidence" value="ECO:0007669"/>
    <property type="project" value="InterPro"/>
</dbReference>
<keyword evidence="1" id="KW-1133">Transmembrane helix</keyword>
<dbReference type="InterPro" id="IPR028919">
    <property type="entry name" value="Viral_movement"/>
</dbReference>
<dbReference type="GO" id="GO:0005198">
    <property type="term" value="F:structural molecule activity"/>
    <property type="evidence" value="ECO:0007669"/>
    <property type="project" value="InterPro"/>
</dbReference>
<sequence length="1059" mass="117964">MLTDIFLGTDTKLDNAFLDFITDCPSLPIYNFSKFQDCCYEVRKQRSKKLERSIFFCQSNTAYALQLCVSQNCFPFSFLYYIFVVLSFICSFLPEYIFDYYTCKQIVSFENKIWSFFYFACCAIFNAFVCFSRYSISFNLAICCKLYTMANNVLKSPSFVKSGATNLWNGNAAVPAAEQVNKTLVPQIPSIYSNFKTSPLFEKVYEKIKKKKSMSGGSPVECWRDGNISAVRQVDLPVIAATANTVQQIPLSLVGEEHIAEAKIKTSNTGCNVDIIEVAVNQSLNSTDDTDLILTLVDSRYENFSDAWIGSYATKPGRGCSRALFCLSYRLSYDDPYLKDAIQLVISSNSKKMSPGSAIANVSIGSVVNHNRGDFQKCTSSKLLQLQDKNHCVMQSFKKENFVLFQPPPVTEDAIVKDFEIPYRSLTNTNEVTKVDENTWTFHDVGPKSATFRSLSRNFQAQGPSLKNKVVLSADTGQNTIDTKQPLFSMHFGIPLNASAGQVVHRMQIMSDLKNFNSIAAKGMSLVLSGKARIRCKMHCAMPMTTGIQLGLCFDVGHRLGRQDTISPNKILMHYNATCWCPSSQNYFEHTLCLNDFVDYVPLYSNAIDDWAQMVVVVMSPFNGAPLTPVQASCQIFLEEMEAQHTAVPHGFFADMLTTFGSVISEFLHSYPLGTFIWKQGVSFLRSVFPLALGMPTTDGINVFNGFTTAVLSGAMGYTGTLNFEIFRASSNFIKTTLCAAIYIGLSEEPPDFDKLIQGNHVDIVWDEYASKATFSLDIGAFFDYLPTINQNISGTSSKTGAFVVFFNKDAINATVQGNYEVTARIKSISNLRLIAPSSGTGKAVYAPQSCFLKNVDHYFPWFQTFALTASTQTLYTIPVDFMAKSLSVYKEFEFLQSSFSNACEASWAFCGTVRLKFVLIKNPTVSYGDAKGQIYVTFSRRDVSLQNNGPTMYAFTTLIQNPVLEFDIPITALSGPVIQSDSSYYTNRMFSESLVCNIMLMNEDNSILSFEVLVQPKSDFEFQGSGVSTNWNLDAPKSNAYPFNSELLRYLSGVPGGS</sequence>
<protein>
    <submittedName>
        <fullName evidence="2">Polyprotein 2</fullName>
    </submittedName>
</protein>
<dbReference type="InterPro" id="IPR003181">
    <property type="entry name" value="Como_LCP"/>
</dbReference>
<dbReference type="SUPFAM" id="SSF88633">
    <property type="entry name" value="Positive stranded ssRNA viruses"/>
    <property type="match status" value="2"/>
</dbReference>
<organism evidence="2">
    <name type="scientific">uncultured virus</name>
    <dbReference type="NCBI Taxonomy" id="340016"/>
    <lineage>
        <taxon>Viruses</taxon>
        <taxon>environmental samples</taxon>
    </lineage>
</organism>
<feature type="non-terminal residue" evidence="2">
    <location>
        <position position="1059"/>
    </location>
</feature>
<evidence type="ECO:0000313" key="2">
    <source>
        <dbReference type="EMBL" id="AEX31023.1"/>
    </source>
</evidence>
<feature type="transmembrane region" description="Helical" evidence="1">
    <location>
        <begin position="113"/>
        <end position="136"/>
    </location>
</feature>
<proteinExistence type="predicted"/>
<keyword evidence="1" id="KW-0812">Transmembrane</keyword>
<dbReference type="InterPro" id="IPR029053">
    <property type="entry name" value="Viral_coat"/>
</dbReference>
<accession>H2E068</accession>
<dbReference type="Pfam" id="PF01107">
    <property type="entry name" value="MP"/>
    <property type="match status" value="1"/>
</dbReference>
<dbReference type="Gene3D" id="2.60.120.20">
    <property type="match status" value="1"/>
</dbReference>